<dbReference type="EMBL" id="ML742146">
    <property type="protein sequence ID" value="KAE8148797.1"/>
    <property type="molecule type" value="Genomic_DNA"/>
</dbReference>
<keyword evidence="1" id="KW-0812">Transmembrane</keyword>
<dbReference type="OrthoDB" id="4505626at2759"/>
<organism evidence="3 4">
    <name type="scientific">Aspergillus avenaceus</name>
    <dbReference type="NCBI Taxonomy" id="36643"/>
    <lineage>
        <taxon>Eukaryota</taxon>
        <taxon>Fungi</taxon>
        <taxon>Dikarya</taxon>
        <taxon>Ascomycota</taxon>
        <taxon>Pezizomycotina</taxon>
        <taxon>Eurotiomycetes</taxon>
        <taxon>Eurotiomycetidae</taxon>
        <taxon>Eurotiales</taxon>
        <taxon>Aspergillaceae</taxon>
        <taxon>Aspergillus</taxon>
        <taxon>Aspergillus subgen. Circumdati</taxon>
    </lineage>
</organism>
<keyword evidence="4" id="KW-1185">Reference proteome</keyword>
<accession>A0A5N6TR79</accession>
<protein>
    <recommendedName>
        <fullName evidence="5">Mid2 domain-containing protein</fullName>
    </recommendedName>
</protein>
<feature type="chain" id="PRO_5024849999" description="Mid2 domain-containing protein" evidence="2">
    <location>
        <begin position="23"/>
        <end position="255"/>
    </location>
</feature>
<evidence type="ECO:0008006" key="5">
    <source>
        <dbReference type="Google" id="ProtNLM"/>
    </source>
</evidence>
<dbReference type="AlphaFoldDB" id="A0A5N6TR79"/>
<keyword evidence="1" id="KW-0472">Membrane</keyword>
<evidence type="ECO:0000313" key="3">
    <source>
        <dbReference type="EMBL" id="KAE8148797.1"/>
    </source>
</evidence>
<keyword evidence="2" id="KW-0732">Signal</keyword>
<proteinExistence type="predicted"/>
<evidence type="ECO:0000256" key="1">
    <source>
        <dbReference type="SAM" id="Phobius"/>
    </source>
</evidence>
<gene>
    <name evidence="3" type="ORF">BDV25DRAFT_11932</name>
</gene>
<evidence type="ECO:0000256" key="2">
    <source>
        <dbReference type="SAM" id="SignalP"/>
    </source>
</evidence>
<keyword evidence="1" id="KW-1133">Transmembrane helix</keyword>
<evidence type="ECO:0000313" key="4">
    <source>
        <dbReference type="Proteomes" id="UP000325780"/>
    </source>
</evidence>
<feature type="signal peptide" evidence="2">
    <location>
        <begin position="1"/>
        <end position="22"/>
    </location>
</feature>
<reference evidence="3 4" key="1">
    <citation type="submission" date="2019-04" db="EMBL/GenBank/DDBJ databases">
        <title>Friends and foes A comparative genomics study of 23 Aspergillus species from section Flavi.</title>
        <authorList>
            <consortium name="DOE Joint Genome Institute"/>
            <person name="Kjaerbolling I."/>
            <person name="Vesth T."/>
            <person name="Frisvad J.C."/>
            <person name="Nybo J.L."/>
            <person name="Theobald S."/>
            <person name="Kildgaard S."/>
            <person name="Isbrandt T."/>
            <person name="Kuo A."/>
            <person name="Sato A."/>
            <person name="Lyhne E.K."/>
            <person name="Kogle M.E."/>
            <person name="Wiebenga A."/>
            <person name="Kun R.S."/>
            <person name="Lubbers R.J."/>
            <person name="Makela M.R."/>
            <person name="Barry K."/>
            <person name="Chovatia M."/>
            <person name="Clum A."/>
            <person name="Daum C."/>
            <person name="Haridas S."/>
            <person name="He G."/>
            <person name="LaButti K."/>
            <person name="Lipzen A."/>
            <person name="Mondo S."/>
            <person name="Riley R."/>
            <person name="Salamov A."/>
            <person name="Simmons B.A."/>
            <person name="Magnuson J.K."/>
            <person name="Henrissat B."/>
            <person name="Mortensen U.H."/>
            <person name="Larsen T.O."/>
            <person name="Devries R.P."/>
            <person name="Grigoriev I.V."/>
            <person name="Machida M."/>
            <person name="Baker S.E."/>
            <person name="Andersen M.R."/>
        </authorList>
    </citation>
    <scope>NUCLEOTIDE SEQUENCE [LARGE SCALE GENOMIC DNA]</scope>
    <source>
        <strain evidence="3 4">IBT 18842</strain>
    </source>
</reference>
<dbReference type="Proteomes" id="UP000325780">
    <property type="component" value="Unassembled WGS sequence"/>
</dbReference>
<name>A0A5N6TR79_ASPAV</name>
<feature type="transmembrane region" description="Helical" evidence="1">
    <location>
        <begin position="148"/>
        <end position="169"/>
    </location>
</feature>
<sequence>MNPQTLHYILFLLLNSATYTQGWSLTYQTNTSTPYITTSEQPQPCTKISQAKGHKFRFVPNDSPYSFYVWANDNCSGPYSGFTPPAVWEKVASTDLRSYLVGSLDLSATGTGTSATGGVSATGTVSATGASSVTDGDGGSGSGLSSGAIAGVVVGVVAGVLLLAGAFWLGRRHRRTDGSTQVPQQFGGSGYILPGTPIAGSEGHPAYGNNMKAYEHELPGYASGRHVFAELPGDSAVVEMSDSSRVRELEGDLKR</sequence>